<proteinExistence type="predicted"/>
<dbReference type="Proteomes" id="UP001168098">
    <property type="component" value="Unassembled WGS sequence"/>
</dbReference>
<gene>
    <name evidence="1" type="ORF">PVL29_012009</name>
</gene>
<evidence type="ECO:0000313" key="2">
    <source>
        <dbReference type="Proteomes" id="UP001168098"/>
    </source>
</evidence>
<keyword evidence="2" id="KW-1185">Reference proteome</keyword>
<reference evidence="1 2" key="1">
    <citation type="journal article" date="2023" name="BMC Biotechnol.">
        <title>Vitis rotundifolia cv Carlos genome sequencing.</title>
        <authorList>
            <person name="Huff M."/>
            <person name="Hulse-Kemp A."/>
            <person name="Scheffler B."/>
            <person name="Youngblood R."/>
            <person name="Simpson S."/>
            <person name="Babiker E."/>
            <person name="Staton M."/>
        </authorList>
    </citation>
    <scope>NUCLEOTIDE SEQUENCE [LARGE SCALE GENOMIC DNA]</scope>
    <source>
        <tissue evidence="1">Leaf</tissue>
    </source>
</reference>
<organism evidence="1 2">
    <name type="scientific">Vitis rotundifolia</name>
    <name type="common">Muscadine grape</name>
    <dbReference type="NCBI Taxonomy" id="103349"/>
    <lineage>
        <taxon>Eukaryota</taxon>
        <taxon>Viridiplantae</taxon>
        <taxon>Streptophyta</taxon>
        <taxon>Embryophyta</taxon>
        <taxon>Tracheophyta</taxon>
        <taxon>Spermatophyta</taxon>
        <taxon>Magnoliopsida</taxon>
        <taxon>eudicotyledons</taxon>
        <taxon>Gunneridae</taxon>
        <taxon>Pentapetalae</taxon>
        <taxon>rosids</taxon>
        <taxon>Vitales</taxon>
        <taxon>Vitaceae</taxon>
        <taxon>Viteae</taxon>
        <taxon>Vitis</taxon>
    </lineage>
</organism>
<name>A0AA39DT02_VITRO</name>
<sequence>MVSGRVPERRSYSGEYQGIGERRRIESVRVLENKRKKASYPGDYRGRDTIQASIEEYRTNRESNSCEYRRISDRNDGIRVSTGEEINARQKGCYSGEYMRGDCIRSSTGEYETDEESNLCKYRRVKERKHPIRATAEEEILSGRVSENTRQIGNRICVSTGESKTEMMVSGRVPEKRSYSNEYRRVKDRRGVNPFEYCRIQDIKDGIRAST</sequence>
<accession>A0AA39DT02</accession>
<protein>
    <submittedName>
        <fullName evidence="1">Uncharacterized protein</fullName>
    </submittedName>
</protein>
<dbReference type="EMBL" id="JARBHA010000009">
    <property type="protein sequence ID" value="KAJ9693097.1"/>
    <property type="molecule type" value="Genomic_DNA"/>
</dbReference>
<comment type="caution">
    <text evidence="1">The sequence shown here is derived from an EMBL/GenBank/DDBJ whole genome shotgun (WGS) entry which is preliminary data.</text>
</comment>
<evidence type="ECO:0000313" key="1">
    <source>
        <dbReference type="EMBL" id="KAJ9693097.1"/>
    </source>
</evidence>
<dbReference type="AlphaFoldDB" id="A0AA39DT02"/>